<gene>
    <name evidence="15" type="primary">trkH</name>
    <name evidence="15" type="ORF">NCTC13028_00945</name>
    <name evidence="14" type="ORF">SAMN05216497_11543</name>
</gene>
<feature type="binding site" evidence="12">
    <location>
        <position position="110"/>
    </location>
    <ligand>
        <name>K(+)</name>
        <dbReference type="ChEBI" id="CHEBI:29103"/>
    </ligand>
</feature>
<dbReference type="GO" id="GO:0015379">
    <property type="term" value="F:potassium:chloride symporter activity"/>
    <property type="evidence" value="ECO:0007669"/>
    <property type="project" value="InterPro"/>
</dbReference>
<feature type="transmembrane region" description="Helical" evidence="13">
    <location>
        <begin position="12"/>
        <end position="30"/>
    </location>
</feature>
<feature type="transmembrane region" description="Helical" evidence="13">
    <location>
        <begin position="331"/>
        <end position="356"/>
    </location>
</feature>
<evidence type="ECO:0000313" key="15">
    <source>
        <dbReference type="EMBL" id="SQB34056.1"/>
    </source>
</evidence>
<feature type="transmembrane region" description="Helical" evidence="13">
    <location>
        <begin position="234"/>
        <end position="258"/>
    </location>
</feature>
<keyword evidence="7 13" id="KW-0812">Transmembrane</keyword>
<dbReference type="STRING" id="1494.SAMN05216497_11543"/>
<dbReference type="GO" id="GO:0046872">
    <property type="term" value="F:metal ion binding"/>
    <property type="evidence" value="ECO:0007669"/>
    <property type="project" value="UniProtKB-KW"/>
</dbReference>
<evidence type="ECO:0000256" key="6">
    <source>
        <dbReference type="ARBA" id="ARBA00022538"/>
    </source>
</evidence>
<organism evidence="15 17">
    <name type="scientific">Clostridium cochlearium</name>
    <dbReference type="NCBI Taxonomy" id="1494"/>
    <lineage>
        <taxon>Bacteria</taxon>
        <taxon>Bacillati</taxon>
        <taxon>Bacillota</taxon>
        <taxon>Clostridia</taxon>
        <taxon>Eubacteriales</taxon>
        <taxon>Clostridiaceae</taxon>
        <taxon>Clostridium</taxon>
    </lineage>
</organism>
<evidence type="ECO:0000256" key="13">
    <source>
        <dbReference type="SAM" id="Phobius"/>
    </source>
</evidence>
<keyword evidence="9 13" id="KW-1133">Transmembrane helix</keyword>
<evidence type="ECO:0000256" key="3">
    <source>
        <dbReference type="ARBA" id="ARBA00022448"/>
    </source>
</evidence>
<evidence type="ECO:0000313" key="17">
    <source>
        <dbReference type="Proteomes" id="UP000250223"/>
    </source>
</evidence>
<keyword evidence="5" id="KW-0997">Cell inner membrane</keyword>
<feature type="transmembrane region" description="Helical" evidence="13">
    <location>
        <begin position="388"/>
        <end position="412"/>
    </location>
</feature>
<dbReference type="PIRSF" id="PIRSF006247">
    <property type="entry name" value="TrkH"/>
    <property type="match status" value="1"/>
</dbReference>
<comment type="subcellular location">
    <subcellularLocation>
        <location evidence="1">Cell inner membrane</location>
        <topology evidence="1">Multi-pass membrane protein</topology>
    </subcellularLocation>
</comment>
<keyword evidence="10" id="KW-0406">Ion transport</keyword>
<evidence type="ECO:0000256" key="12">
    <source>
        <dbReference type="PIRSR" id="PIRSR006247-1"/>
    </source>
</evidence>
<dbReference type="InterPro" id="IPR003445">
    <property type="entry name" value="Cat_transpt"/>
</dbReference>
<keyword evidence="6" id="KW-0633">Potassium transport</keyword>
<keyword evidence="3" id="KW-0813">Transport</keyword>
<evidence type="ECO:0000256" key="5">
    <source>
        <dbReference type="ARBA" id="ARBA00022519"/>
    </source>
</evidence>
<sequence length="484" mass="53147">MNYGIIIKVLGNILEVEAILMIPSLLVSLYYNEYDINSFIISIILIGITGIILSKKTVYKKSIKTKEGLAIVALGWILCSLFGSLPFIISGSIPSWIDSFFETVSGLTTTGATLIDNVEILPKGILFWRSFTHWIGGMGILVFTVALLPTIGVGGFQIFKAESPGPTAERIVPRIKNTAKILYITYISITVLEIVFLRIGGMSLYESTVHTFATVGTGGFSTKNSSIGAFNSTYIHIIISIFMLLSGVSFSLYYALFNRKWKDIFKNEELKLYLGIVLSSVTLIALNINSKIYHNIGLSFRDSLFQVSSIITTTGYSTVNFDEWPTFSKSILFLLMFVGGCAGSTSGGIKNIRLLVLAKLVRREFRKIFHPRAVVPIKNRERAIPNDVVASISSFFILYIAIFALGTILISLEGINFESAASATASMLGNVGPGFGFVGPTCTYSNFSALSKLFLSLLMLLGRLELFTIMALFVPTTFKNNFDS</sequence>
<feature type="binding site" evidence="12">
    <location>
        <position position="431"/>
    </location>
    <ligand>
        <name>K(+)</name>
        <dbReference type="ChEBI" id="CHEBI:29103"/>
    </ligand>
</feature>
<feature type="binding site" evidence="12">
    <location>
        <position position="109"/>
    </location>
    <ligand>
        <name>K(+)</name>
        <dbReference type="ChEBI" id="CHEBI:29103"/>
    </ligand>
</feature>
<dbReference type="NCBIfam" id="TIGR00933">
    <property type="entry name" value="2a38"/>
    <property type="match status" value="1"/>
</dbReference>
<dbReference type="OrthoDB" id="9810952at2"/>
<keyword evidence="12" id="KW-0479">Metal-binding</keyword>
<evidence type="ECO:0000256" key="8">
    <source>
        <dbReference type="ARBA" id="ARBA00022958"/>
    </source>
</evidence>
<feature type="binding site" evidence="12">
    <location>
        <position position="313"/>
    </location>
    <ligand>
        <name>K(+)</name>
        <dbReference type="ChEBI" id="CHEBI:29103"/>
    </ligand>
</feature>
<dbReference type="EMBL" id="FNGL01000015">
    <property type="protein sequence ID" value="SDL27385.1"/>
    <property type="molecule type" value="Genomic_DNA"/>
</dbReference>
<keyword evidence="8 12" id="KW-0630">Potassium</keyword>
<proteinExistence type="inferred from homology"/>
<reference evidence="14 16" key="1">
    <citation type="submission" date="2016-10" db="EMBL/GenBank/DDBJ databases">
        <authorList>
            <person name="Varghese N."/>
            <person name="Submissions S."/>
        </authorList>
    </citation>
    <scope>NUCLEOTIDE SEQUENCE [LARGE SCALE GENOMIC DNA]</scope>
    <source>
        <strain evidence="14 16">NLAE-zl-C224</strain>
    </source>
</reference>
<dbReference type="InterPro" id="IPR004772">
    <property type="entry name" value="TrkH"/>
</dbReference>
<comment type="similarity">
    <text evidence="2">Belongs to the TrkH potassium transport family.</text>
</comment>
<dbReference type="GeneID" id="70576062"/>
<feature type="transmembrane region" description="Helical" evidence="13">
    <location>
        <begin position="180"/>
        <end position="199"/>
    </location>
</feature>
<feature type="transmembrane region" description="Helical" evidence="13">
    <location>
        <begin position="69"/>
        <end position="89"/>
    </location>
</feature>
<dbReference type="InterPro" id="IPR023298">
    <property type="entry name" value="ATPase_P-typ_TM_dom_sf"/>
</dbReference>
<evidence type="ECO:0000313" key="14">
    <source>
        <dbReference type="EMBL" id="SDL27385.1"/>
    </source>
</evidence>
<evidence type="ECO:0000313" key="16">
    <source>
        <dbReference type="Proteomes" id="UP000198811"/>
    </source>
</evidence>
<evidence type="ECO:0000256" key="4">
    <source>
        <dbReference type="ARBA" id="ARBA00022475"/>
    </source>
</evidence>
<keyword evidence="16" id="KW-1185">Reference proteome</keyword>
<feature type="transmembrane region" description="Helical" evidence="13">
    <location>
        <begin position="36"/>
        <end position="53"/>
    </location>
</feature>
<keyword evidence="11 13" id="KW-0472">Membrane</keyword>
<feature type="binding site" evidence="12">
    <location>
        <position position="430"/>
    </location>
    <ligand>
        <name>K(+)</name>
        <dbReference type="ChEBI" id="CHEBI:29103"/>
    </ligand>
</feature>
<accession>A0A239YXR6</accession>
<dbReference type="PANTHER" id="PTHR32024">
    <property type="entry name" value="TRK SYSTEM POTASSIUM UPTAKE PROTEIN TRKG-RELATED"/>
    <property type="match status" value="1"/>
</dbReference>
<name>A0A239YXR6_CLOCO</name>
<dbReference type="EMBL" id="UAWC01000005">
    <property type="protein sequence ID" value="SQB34056.1"/>
    <property type="molecule type" value="Genomic_DNA"/>
</dbReference>
<keyword evidence="4" id="KW-1003">Cell membrane</keyword>
<feature type="transmembrane region" description="Helical" evidence="13">
    <location>
        <begin position="134"/>
        <end position="159"/>
    </location>
</feature>
<dbReference type="GO" id="GO:0005886">
    <property type="term" value="C:plasma membrane"/>
    <property type="evidence" value="ECO:0007669"/>
    <property type="project" value="UniProtKB-SubCell"/>
</dbReference>
<dbReference type="PANTHER" id="PTHR32024:SF2">
    <property type="entry name" value="TRK SYSTEM POTASSIUM UPTAKE PROTEIN TRKG-RELATED"/>
    <property type="match status" value="1"/>
</dbReference>
<protein>
    <submittedName>
        <fullName evidence="14 15">Potassium uptake protein trkH</fullName>
    </submittedName>
</protein>
<feature type="transmembrane region" description="Helical" evidence="13">
    <location>
        <begin position="270"/>
        <end position="288"/>
    </location>
</feature>
<feature type="binding site" evidence="12">
    <location>
        <position position="218"/>
    </location>
    <ligand>
        <name>K(+)</name>
        <dbReference type="ChEBI" id="CHEBI:29103"/>
    </ligand>
</feature>
<dbReference type="Pfam" id="PF02386">
    <property type="entry name" value="TrkH"/>
    <property type="match status" value="1"/>
</dbReference>
<dbReference type="AlphaFoldDB" id="A0A239YXR6"/>
<evidence type="ECO:0000256" key="11">
    <source>
        <dbReference type="ARBA" id="ARBA00023136"/>
    </source>
</evidence>
<dbReference type="Proteomes" id="UP000198811">
    <property type="component" value="Unassembled WGS sequence"/>
</dbReference>
<evidence type="ECO:0000256" key="7">
    <source>
        <dbReference type="ARBA" id="ARBA00022692"/>
    </source>
</evidence>
<evidence type="ECO:0000256" key="10">
    <source>
        <dbReference type="ARBA" id="ARBA00023065"/>
    </source>
</evidence>
<reference evidence="15 17" key="2">
    <citation type="submission" date="2018-06" db="EMBL/GenBank/DDBJ databases">
        <authorList>
            <consortium name="Pathogen Informatics"/>
            <person name="Doyle S."/>
        </authorList>
    </citation>
    <scope>NUCLEOTIDE SEQUENCE [LARGE SCALE GENOMIC DNA]</scope>
    <source>
        <strain evidence="15 17">NCTC13028</strain>
    </source>
</reference>
<dbReference type="SUPFAM" id="SSF81665">
    <property type="entry name" value="Calcium ATPase, transmembrane domain M"/>
    <property type="match status" value="1"/>
</dbReference>
<feature type="transmembrane region" description="Helical" evidence="13">
    <location>
        <begin position="453"/>
        <end position="474"/>
    </location>
</feature>
<dbReference type="RefSeq" id="WP_089866765.1">
    <property type="nucleotide sequence ID" value="NZ_FNGL01000015.1"/>
</dbReference>
<evidence type="ECO:0000256" key="2">
    <source>
        <dbReference type="ARBA" id="ARBA00009137"/>
    </source>
</evidence>
<evidence type="ECO:0000256" key="9">
    <source>
        <dbReference type="ARBA" id="ARBA00022989"/>
    </source>
</evidence>
<dbReference type="Proteomes" id="UP000250223">
    <property type="component" value="Unassembled WGS sequence"/>
</dbReference>
<evidence type="ECO:0000256" key="1">
    <source>
        <dbReference type="ARBA" id="ARBA00004429"/>
    </source>
</evidence>
<feature type="binding site" evidence="12">
    <location>
        <position position="314"/>
    </location>
    <ligand>
        <name>K(+)</name>
        <dbReference type="ChEBI" id="CHEBI:29103"/>
    </ligand>
</feature>